<gene>
    <name evidence="2" type="ORF">METZ01_LOCUS270845</name>
</gene>
<proteinExistence type="predicted"/>
<sequence>MALTPQQIASIMKLRGLGWSQKEIAETLGASQQVVAYHLKKLREKSKQKGADADDIFSSALLGGLAMGAAAAGLAMLIEQLIQKE</sequence>
<name>A0A382K5Q5_9ZZZZ</name>
<keyword evidence="1" id="KW-0812">Transmembrane</keyword>
<keyword evidence="1" id="KW-1133">Transmembrane helix</keyword>
<dbReference type="EMBL" id="UINC01077665">
    <property type="protein sequence ID" value="SVC17991.1"/>
    <property type="molecule type" value="Genomic_DNA"/>
</dbReference>
<evidence type="ECO:0008006" key="3">
    <source>
        <dbReference type="Google" id="ProtNLM"/>
    </source>
</evidence>
<reference evidence="2" key="1">
    <citation type="submission" date="2018-05" db="EMBL/GenBank/DDBJ databases">
        <authorList>
            <person name="Lanie J.A."/>
            <person name="Ng W.-L."/>
            <person name="Kazmierczak K.M."/>
            <person name="Andrzejewski T.M."/>
            <person name="Davidsen T.M."/>
            <person name="Wayne K.J."/>
            <person name="Tettelin H."/>
            <person name="Glass J.I."/>
            <person name="Rusch D."/>
            <person name="Podicherti R."/>
            <person name="Tsui H.-C.T."/>
            <person name="Winkler M.E."/>
        </authorList>
    </citation>
    <scope>NUCLEOTIDE SEQUENCE</scope>
</reference>
<evidence type="ECO:0000313" key="2">
    <source>
        <dbReference type="EMBL" id="SVC17991.1"/>
    </source>
</evidence>
<dbReference type="AlphaFoldDB" id="A0A382K5Q5"/>
<keyword evidence="1" id="KW-0472">Membrane</keyword>
<dbReference type="Pfam" id="PF13412">
    <property type="entry name" value="HTH_24"/>
    <property type="match status" value="1"/>
</dbReference>
<accession>A0A382K5Q5</accession>
<evidence type="ECO:0000256" key="1">
    <source>
        <dbReference type="SAM" id="Phobius"/>
    </source>
</evidence>
<protein>
    <recommendedName>
        <fullName evidence="3">HTH luxR-type domain-containing protein</fullName>
    </recommendedName>
</protein>
<organism evidence="2">
    <name type="scientific">marine metagenome</name>
    <dbReference type="NCBI Taxonomy" id="408172"/>
    <lineage>
        <taxon>unclassified sequences</taxon>
        <taxon>metagenomes</taxon>
        <taxon>ecological metagenomes</taxon>
    </lineage>
</organism>
<dbReference type="Gene3D" id="1.10.10.60">
    <property type="entry name" value="Homeodomain-like"/>
    <property type="match status" value="1"/>
</dbReference>
<feature type="transmembrane region" description="Helical" evidence="1">
    <location>
        <begin position="56"/>
        <end position="78"/>
    </location>
</feature>